<accession>A0A0B5ICR9</accession>
<dbReference type="HOGENOM" id="CLU_121832_3_0_11"/>
<evidence type="ECO:0000313" key="4">
    <source>
        <dbReference type="Proteomes" id="UP000031774"/>
    </source>
</evidence>
<evidence type="ECO:0000259" key="2">
    <source>
        <dbReference type="Pfam" id="PF01337"/>
    </source>
</evidence>
<dbReference type="InterPro" id="IPR035905">
    <property type="entry name" value="Barstar-like_sf"/>
</dbReference>
<feature type="domain" description="Barstar (barnase inhibitor)" evidence="2">
    <location>
        <begin position="8"/>
        <end position="85"/>
    </location>
</feature>
<keyword evidence="4" id="KW-1185">Reference proteome</keyword>
<dbReference type="KEGG" id="svt:SVTN_39510"/>
<dbReference type="Proteomes" id="UP000031774">
    <property type="component" value="Plasmid pSVL1"/>
</dbReference>
<geneLocation type="plasmid" evidence="3 4">
    <name>pSVL1</name>
</geneLocation>
<dbReference type="Pfam" id="PF01337">
    <property type="entry name" value="Barstar"/>
    <property type="match status" value="1"/>
</dbReference>
<name>A0A0B5ICR9_9ACTN</name>
<dbReference type="AlphaFoldDB" id="A0A0B5ICR9"/>
<keyword evidence="3" id="KW-0614">Plasmid</keyword>
<dbReference type="Gene3D" id="3.30.370.10">
    <property type="entry name" value="Barstar-like"/>
    <property type="match status" value="1"/>
</dbReference>
<evidence type="ECO:0000313" key="3">
    <source>
        <dbReference type="EMBL" id="AJF70316.1"/>
    </source>
</evidence>
<organism evidence="3 4">
    <name type="scientific">Streptomyces vietnamensis</name>
    <dbReference type="NCBI Taxonomy" id="362257"/>
    <lineage>
        <taxon>Bacteria</taxon>
        <taxon>Bacillati</taxon>
        <taxon>Actinomycetota</taxon>
        <taxon>Actinomycetes</taxon>
        <taxon>Kitasatosporales</taxon>
        <taxon>Streptomycetaceae</taxon>
        <taxon>Streptomyces</taxon>
    </lineage>
</organism>
<protein>
    <submittedName>
        <fullName evidence="3">Ribonuclease inhibitor</fullName>
    </submittedName>
</protein>
<comment type="similarity">
    <text evidence="1">Belongs to the barstar family.</text>
</comment>
<sequence length="96" mass="11270">MVPRMRAMVIIDVASVASEDELHRLLQREFDFPDFYGRNWAAFWDAISGLVLIPEHVRFVGWKPLAERVPDGAMMLADCLDRYRELYRPGLRVEYL</sequence>
<proteinExistence type="inferred from homology"/>
<dbReference type="SUPFAM" id="SSF52038">
    <property type="entry name" value="Barstar-related"/>
    <property type="match status" value="1"/>
</dbReference>
<evidence type="ECO:0000256" key="1">
    <source>
        <dbReference type="ARBA" id="ARBA00006845"/>
    </source>
</evidence>
<dbReference type="InterPro" id="IPR000468">
    <property type="entry name" value="Barstar"/>
</dbReference>
<dbReference type="EMBL" id="CP010408">
    <property type="protein sequence ID" value="AJF70316.1"/>
    <property type="molecule type" value="Genomic_DNA"/>
</dbReference>
<reference evidence="3 4" key="1">
    <citation type="submission" date="2014-12" db="EMBL/GenBank/DDBJ databases">
        <title>Complete genome sequence of Streptomyces vietnamensis strain GIMV4.0001, a genetic manipulable producer of the benzoisochromanequinone antibiotic granaticin.</title>
        <authorList>
            <person name="Deng M.R."/>
            <person name="Guo J."/>
            <person name="Ma L.Y."/>
            <person name="Feng G.D."/>
            <person name="Mo C.Y."/>
            <person name="Zhu H.H."/>
        </authorList>
    </citation>
    <scope>NUCLEOTIDE SEQUENCE [LARGE SCALE GENOMIC DNA]</scope>
    <source>
        <strain evidence="4">GIMV4.0001</strain>
        <plasmid evidence="3 4">pSVL1</plasmid>
    </source>
</reference>
<gene>
    <name evidence="3" type="ORF">SVTN_39510</name>
</gene>